<dbReference type="Pfam" id="PF01765">
    <property type="entry name" value="RRF"/>
    <property type="match status" value="1"/>
</dbReference>
<proteinExistence type="inferred from homology"/>
<evidence type="ECO:0000256" key="3">
    <source>
        <dbReference type="ARBA" id="ARBA00022917"/>
    </source>
</evidence>
<sequence length="268" mass="31298">MNLCLSRPKIIQLTVLMKHFRCLHYLKNYQNALAPSKSTAAHTSSCDFLLKLKNINKFSTTNMLPKSKDRYKDKKKTVHVDLQEISEIVDVDLMMSQFEKAIENFKQDMIKYLSIRVRVGSIEELTVMFEGEEYKLEQIAEVNRKPNMLILDVSAFPQAIPNIQETLRKSQMNLNPQQEDTTIYIPLPKVTKEHREHLTKTAKQYLVKCKDKIRDVRNEHVKALKKQDKVAEDLSLRAESYLNTLQKEYIEKAEKLLKVKEKELLGES</sequence>
<reference evidence="6 7" key="1">
    <citation type="submission" date="2024-08" db="EMBL/GenBank/DDBJ databases">
        <authorList>
            <person name="Will J Nash"/>
            <person name="Angela Man"/>
            <person name="Seanna McTaggart"/>
            <person name="Kendall Baker"/>
            <person name="Tom Barker"/>
            <person name="Leah Catchpole"/>
            <person name="Alex Durrant"/>
            <person name="Karim Gharbi"/>
            <person name="Naomi Irish"/>
            <person name="Gemy Kaithakottil"/>
            <person name="Debby Ku"/>
            <person name="Aaliyah Providence"/>
            <person name="Felix Shaw"/>
            <person name="David Swarbreck"/>
            <person name="Chris Watkins"/>
            <person name="Ann M. McCartney"/>
            <person name="Giulio Formenti"/>
            <person name="Alice Mouton"/>
            <person name="Noel Vella"/>
            <person name="Bjorn M von Reumont"/>
            <person name="Adriana Vella"/>
            <person name="Wilfried Haerty"/>
        </authorList>
    </citation>
    <scope>NUCLEOTIDE SEQUENCE [LARGE SCALE GENOMIC DNA]</scope>
</reference>
<keyword evidence="3" id="KW-0648">Protein biosynthesis</keyword>
<dbReference type="PANTHER" id="PTHR20982">
    <property type="entry name" value="RIBOSOME RECYCLING FACTOR"/>
    <property type="match status" value="1"/>
</dbReference>
<accession>A0ABP1NWY1</accession>
<feature type="domain" description="Ribosome recycling factor" evidence="5">
    <location>
        <begin position="105"/>
        <end position="265"/>
    </location>
</feature>
<dbReference type="SUPFAM" id="SSF55194">
    <property type="entry name" value="Ribosome recycling factor, RRF"/>
    <property type="match status" value="1"/>
</dbReference>
<keyword evidence="7" id="KW-1185">Reference proteome</keyword>
<organism evidence="6 7">
    <name type="scientific">Xylocopa violacea</name>
    <name type="common">Violet carpenter bee</name>
    <name type="synonym">Apis violacea</name>
    <dbReference type="NCBI Taxonomy" id="135666"/>
    <lineage>
        <taxon>Eukaryota</taxon>
        <taxon>Metazoa</taxon>
        <taxon>Ecdysozoa</taxon>
        <taxon>Arthropoda</taxon>
        <taxon>Hexapoda</taxon>
        <taxon>Insecta</taxon>
        <taxon>Pterygota</taxon>
        <taxon>Neoptera</taxon>
        <taxon>Endopterygota</taxon>
        <taxon>Hymenoptera</taxon>
        <taxon>Apocrita</taxon>
        <taxon>Aculeata</taxon>
        <taxon>Apoidea</taxon>
        <taxon>Anthophila</taxon>
        <taxon>Apidae</taxon>
        <taxon>Xylocopa</taxon>
        <taxon>Xylocopa</taxon>
    </lineage>
</organism>
<evidence type="ECO:0000256" key="2">
    <source>
        <dbReference type="ARBA" id="ARBA00020581"/>
    </source>
</evidence>
<evidence type="ECO:0000256" key="4">
    <source>
        <dbReference type="ARBA" id="ARBA00033107"/>
    </source>
</evidence>
<dbReference type="Gene3D" id="3.30.1360.40">
    <property type="match status" value="1"/>
</dbReference>
<dbReference type="EMBL" id="CAXAJV020001293">
    <property type="protein sequence ID" value="CAL7944738.1"/>
    <property type="molecule type" value="Genomic_DNA"/>
</dbReference>
<protein>
    <recommendedName>
        <fullName evidence="2">Ribosome-recycling factor, mitochondrial</fullName>
    </recommendedName>
    <alternativeName>
        <fullName evidence="4">Ribosome-releasing factor, mitochondrial</fullName>
    </alternativeName>
</protein>
<dbReference type="PANTHER" id="PTHR20982:SF3">
    <property type="entry name" value="MITOCHONDRIAL RIBOSOME RECYCLING FACTOR PSEUDO 1"/>
    <property type="match status" value="1"/>
</dbReference>
<evidence type="ECO:0000313" key="7">
    <source>
        <dbReference type="Proteomes" id="UP001642520"/>
    </source>
</evidence>
<name>A0ABP1NWY1_XYLVO</name>
<comment type="caution">
    <text evidence="6">The sequence shown here is derived from an EMBL/GenBank/DDBJ whole genome shotgun (WGS) entry which is preliminary data.</text>
</comment>
<dbReference type="InterPro" id="IPR002661">
    <property type="entry name" value="Ribosome_recyc_fac"/>
</dbReference>
<dbReference type="Gene3D" id="1.10.132.20">
    <property type="entry name" value="Ribosome-recycling factor"/>
    <property type="match status" value="1"/>
</dbReference>
<dbReference type="Proteomes" id="UP001642520">
    <property type="component" value="Unassembled WGS sequence"/>
</dbReference>
<evidence type="ECO:0000259" key="5">
    <source>
        <dbReference type="Pfam" id="PF01765"/>
    </source>
</evidence>
<dbReference type="InterPro" id="IPR023584">
    <property type="entry name" value="Ribosome_recyc_fac_dom"/>
</dbReference>
<evidence type="ECO:0000256" key="1">
    <source>
        <dbReference type="ARBA" id="ARBA00005912"/>
    </source>
</evidence>
<comment type="similarity">
    <text evidence="1">Belongs to the RRF family.</text>
</comment>
<gene>
    <name evidence="6" type="ORF">XYLVIOL_LOCUS6815</name>
</gene>
<evidence type="ECO:0000313" key="6">
    <source>
        <dbReference type="EMBL" id="CAL7944738.1"/>
    </source>
</evidence>
<dbReference type="InterPro" id="IPR036191">
    <property type="entry name" value="RRF_sf"/>
</dbReference>